<dbReference type="SUPFAM" id="SSF49899">
    <property type="entry name" value="Concanavalin A-like lectins/glucanases"/>
    <property type="match status" value="1"/>
</dbReference>
<evidence type="ECO:0000259" key="1">
    <source>
        <dbReference type="Pfam" id="PF13472"/>
    </source>
</evidence>
<dbReference type="SUPFAM" id="SSF52266">
    <property type="entry name" value="SGNH hydrolase"/>
    <property type="match status" value="1"/>
</dbReference>
<feature type="domain" description="SGNH hydrolase-type esterase" evidence="1">
    <location>
        <begin position="503"/>
        <end position="682"/>
    </location>
</feature>
<dbReference type="PANTHER" id="PTHR43784">
    <property type="entry name" value="GDSL-LIKE LIPASE/ACYLHYDROLASE, PUTATIVE (AFU_ORTHOLOGUE AFUA_2G00820)-RELATED"/>
    <property type="match status" value="1"/>
</dbReference>
<dbReference type="Gene3D" id="3.40.50.1110">
    <property type="entry name" value="SGNH hydrolase"/>
    <property type="match status" value="1"/>
</dbReference>
<comment type="caution">
    <text evidence="2">The sequence shown here is derived from an EMBL/GenBank/DDBJ whole genome shotgun (WGS) entry which is preliminary data.</text>
</comment>
<dbReference type="Pfam" id="PF13472">
    <property type="entry name" value="Lipase_GDSL_2"/>
    <property type="match status" value="1"/>
</dbReference>
<dbReference type="PANTHER" id="PTHR43784:SF2">
    <property type="entry name" value="GDSL-LIKE LIPASE_ACYLHYDROLASE, PUTATIVE (AFU_ORTHOLOGUE AFUA_2G00820)-RELATED"/>
    <property type="match status" value="1"/>
</dbReference>
<dbReference type="AlphaFoldDB" id="A0A4Q7YVC5"/>
<keyword evidence="3" id="KW-1185">Reference proteome</keyword>
<dbReference type="InterPro" id="IPR053140">
    <property type="entry name" value="GDSL_Rv0518-like"/>
</dbReference>
<dbReference type="InterPro" id="IPR013830">
    <property type="entry name" value="SGNH_hydro"/>
</dbReference>
<proteinExistence type="predicted"/>
<organism evidence="2 3">
    <name type="scientific">Edaphobacter modestus</name>
    <dbReference type="NCBI Taxonomy" id="388466"/>
    <lineage>
        <taxon>Bacteria</taxon>
        <taxon>Pseudomonadati</taxon>
        <taxon>Acidobacteriota</taxon>
        <taxon>Terriglobia</taxon>
        <taxon>Terriglobales</taxon>
        <taxon>Acidobacteriaceae</taxon>
        <taxon>Edaphobacter</taxon>
    </lineage>
</organism>
<reference evidence="2 3" key="1">
    <citation type="submission" date="2019-02" db="EMBL/GenBank/DDBJ databases">
        <title>Genomic Encyclopedia of Archaeal and Bacterial Type Strains, Phase II (KMG-II): from individual species to whole genera.</title>
        <authorList>
            <person name="Goeker M."/>
        </authorList>
    </citation>
    <scope>NUCLEOTIDE SEQUENCE [LARGE SCALE GENOMIC DNA]</scope>
    <source>
        <strain evidence="2 3">DSM 18101</strain>
    </source>
</reference>
<dbReference type="Proteomes" id="UP000292958">
    <property type="component" value="Unassembled WGS sequence"/>
</dbReference>
<dbReference type="InterPro" id="IPR013320">
    <property type="entry name" value="ConA-like_dom_sf"/>
</dbReference>
<dbReference type="Gene3D" id="2.60.120.200">
    <property type="match status" value="1"/>
</dbReference>
<protein>
    <submittedName>
        <fullName evidence="2">Lysophospholipase L1-like esterase</fullName>
    </submittedName>
</protein>
<dbReference type="CDD" id="cd00229">
    <property type="entry name" value="SGNH_hydrolase"/>
    <property type="match status" value="1"/>
</dbReference>
<accession>A0A4Q7YVC5</accession>
<dbReference type="RefSeq" id="WP_165420108.1">
    <property type="nucleotide sequence ID" value="NZ_SHKW01000001.1"/>
</dbReference>
<evidence type="ECO:0000313" key="2">
    <source>
        <dbReference type="EMBL" id="RZU41832.1"/>
    </source>
</evidence>
<dbReference type="EMBL" id="SHKW01000001">
    <property type="protein sequence ID" value="RZU41832.1"/>
    <property type="molecule type" value="Genomic_DNA"/>
</dbReference>
<gene>
    <name evidence="2" type="ORF">BDD14_3369</name>
</gene>
<evidence type="ECO:0000313" key="3">
    <source>
        <dbReference type="Proteomes" id="UP000292958"/>
    </source>
</evidence>
<name>A0A4Q7YVC5_9BACT</name>
<dbReference type="InterPro" id="IPR036514">
    <property type="entry name" value="SGNH_hydro_sf"/>
</dbReference>
<sequence>MSLRQGGWTLAGILLAIPGMLTLLTAPAWSQVVTTEVTDTIYRANGTPAGGSVLISWPAFTTSSGQAVATGSTSATLSLSGLLDIRLTPNAGASPIGTYYTAVYHLDDGSVSREYWVVPVSQAPVHISAVRSTVLPTSVAMQTVSKSYVDTAIAAAVAGAPLDSSNPYVLKSGASMSGPLTLAGDPTTPSQAASKNYVDVNIATAVQFPVFKASGASHAQGAVPDPGATAGTTRFLREDGMWTVPAGGVSSSGSTVPGSTLTPGATADYSFTQATGTVVTDATGNGNDGTLLSGTHAPVWVRNGLSFTSTNPYQGVTLPATLNSTMTFEFAVYVNPFPATNGLAQSNQYPVFLTSSLGSSGINLLHAGPVPGAYMPGIFAGGMVRLTSSQMFSGFHVLTYVLGTSSGSPDHVYIDGIEYPYSTQSFSFGLQSGGNYFLGGGGVSPYAQSGTLGTMYRARFFSTALTPAQILSDSLALTNEVAARGAAVVPQQVSSNSPVLHIVGDSISCSWNGSQCNDAYSWSSQLTLTNQPSYTRTNWGIYGATIQGIVGSEANRVARRCSTNAGQAIALVDAGINDLGNATPAQTFQYLTGEIQTLKEAGCRVFVGTMLSDGGNSSVSGTPTMDVQKNAYDALILQQAKSAGADGILDFAANPLLGADGANTNSNFQPDHTHPSATGQQLMAAAASNALNYFFGYNEINPHTVTALPYSMTAGDGVISLAGVAGAGNLTLPDCTGQSGATYRINNPQSAFAVKVTPLNANQLINGIAFGSPVTVPSNGTLTLRDVPNPRTVSGCHWEM</sequence>
<dbReference type="GO" id="GO:0016788">
    <property type="term" value="F:hydrolase activity, acting on ester bonds"/>
    <property type="evidence" value="ECO:0007669"/>
    <property type="project" value="UniProtKB-ARBA"/>
</dbReference>